<dbReference type="RefSeq" id="WP_187997153.1">
    <property type="nucleotide sequence ID" value="NZ_JACEXG010000007.1"/>
</dbReference>
<dbReference type="SUPFAM" id="SSF118196">
    <property type="entry name" value="YaeB-like"/>
    <property type="match status" value="1"/>
</dbReference>
<dbReference type="Pfam" id="PF01980">
    <property type="entry name" value="TrmO_N"/>
    <property type="match status" value="1"/>
</dbReference>
<dbReference type="InterPro" id="IPR041369">
    <property type="entry name" value="TrmO_C"/>
</dbReference>
<evidence type="ECO:0000256" key="2">
    <source>
        <dbReference type="ARBA" id="ARBA00033753"/>
    </source>
</evidence>
<feature type="domain" description="TsaA-like" evidence="3">
    <location>
        <begin position="6"/>
        <end position="148"/>
    </location>
</feature>
<dbReference type="PANTHER" id="PTHR12818:SF0">
    <property type="entry name" value="TRNA (ADENINE(37)-N6)-METHYLTRANSFERASE"/>
    <property type="match status" value="1"/>
</dbReference>
<evidence type="ECO:0000256" key="1">
    <source>
        <dbReference type="ARBA" id="ARBA00022691"/>
    </source>
</evidence>
<dbReference type="InterPro" id="IPR023368">
    <property type="entry name" value="UPF0066_cons_site"/>
</dbReference>
<evidence type="ECO:0000313" key="5">
    <source>
        <dbReference type="Proteomes" id="UP000705983"/>
    </source>
</evidence>
<gene>
    <name evidence="4" type="primary">tsaA</name>
    <name evidence="4" type="ORF">JVW63_10650</name>
</gene>
<sequence length="234" mass="25588">MTRQPALTIATVRSDFTEKFGIPRQSGLVSSTTSRIVFEPEFRSQDFVRGIDGFSHLWLIWEFSANVAAGWSATVRPPRLGGDERVGVFASRAPFRPNAMGLSSVELLGVELDSHEGPVLTIGGADLLDGTPILDIKPYVPTDARTHIRAGYLDSRPRNPLAVEFDSAAAERIPEAQRQTLVEILSHDPRPAYQADPGRVYGMTYAGHDVKFTVEGETLTVTEIRDLPAPDSSV</sequence>
<dbReference type="CDD" id="cd09281">
    <property type="entry name" value="UPF0066"/>
    <property type="match status" value="1"/>
</dbReference>
<keyword evidence="1" id="KW-0949">S-adenosyl-L-methionine</keyword>
<evidence type="ECO:0000259" key="3">
    <source>
        <dbReference type="PROSITE" id="PS51668"/>
    </source>
</evidence>
<organism evidence="4 5">
    <name type="scientific">Flaviflexus equikiangi</name>
    <dbReference type="NCBI Taxonomy" id="2758573"/>
    <lineage>
        <taxon>Bacteria</taxon>
        <taxon>Bacillati</taxon>
        <taxon>Actinomycetota</taxon>
        <taxon>Actinomycetes</taxon>
        <taxon>Actinomycetales</taxon>
        <taxon>Actinomycetaceae</taxon>
        <taxon>Flaviflexus</taxon>
    </lineage>
</organism>
<reference evidence="5" key="1">
    <citation type="submission" date="2021-02" db="EMBL/GenBank/DDBJ databases">
        <title>Leucobacter sp. CX169.</title>
        <authorList>
            <person name="Cheng Y."/>
        </authorList>
    </citation>
    <scope>NUCLEOTIDE SEQUENCE [LARGE SCALE GENOMIC DNA]</scope>
    <source>
        <strain evidence="5">JY899</strain>
    </source>
</reference>
<accession>A0ABS2TIM9</accession>
<comment type="caution">
    <text evidence="4">The sequence shown here is derived from an EMBL/GenBank/DDBJ whole genome shotgun (WGS) entry which is preliminary data.</text>
</comment>
<evidence type="ECO:0000313" key="4">
    <source>
        <dbReference type="EMBL" id="MBM9434152.1"/>
    </source>
</evidence>
<dbReference type="InterPro" id="IPR036414">
    <property type="entry name" value="YaeB_N_sf"/>
</dbReference>
<dbReference type="PANTHER" id="PTHR12818">
    <property type="entry name" value="TRNA (ADENINE(37)-N6)-METHYLTRANSFERASE"/>
    <property type="match status" value="1"/>
</dbReference>
<dbReference type="InterPro" id="IPR023370">
    <property type="entry name" value="TrmO-like_N"/>
</dbReference>
<proteinExistence type="inferred from homology"/>
<comment type="similarity">
    <text evidence="2">Belongs to the tRNA methyltransferase O family.</text>
</comment>
<dbReference type="Gene3D" id="3.30.2310.10">
    <property type="entry name" value="YaeB-like"/>
    <property type="match status" value="1"/>
</dbReference>
<dbReference type="PROSITE" id="PS01318">
    <property type="entry name" value="TSAA_1"/>
    <property type="match status" value="1"/>
</dbReference>
<dbReference type="Proteomes" id="UP000705983">
    <property type="component" value="Unassembled WGS sequence"/>
</dbReference>
<dbReference type="Gene3D" id="2.40.30.70">
    <property type="entry name" value="YaeB-like"/>
    <property type="match status" value="1"/>
</dbReference>
<dbReference type="InterPro" id="IPR036413">
    <property type="entry name" value="YaeB-like_sf"/>
</dbReference>
<dbReference type="Pfam" id="PF18389">
    <property type="entry name" value="TrmO_C"/>
    <property type="match status" value="1"/>
</dbReference>
<keyword evidence="5" id="KW-1185">Reference proteome</keyword>
<name>A0ABS2TIM9_9ACTO</name>
<dbReference type="NCBIfam" id="TIGR00104">
    <property type="entry name" value="tRNA_TsaA"/>
    <property type="match status" value="1"/>
</dbReference>
<dbReference type="EMBL" id="JAFFJS010000007">
    <property type="protein sequence ID" value="MBM9434152.1"/>
    <property type="molecule type" value="Genomic_DNA"/>
</dbReference>
<protein>
    <submittedName>
        <fullName evidence="4">tRNA (N6-threonylcarbamoyladenosine(37)-N6)-methyltransferase TrmO</fullName>
    </submittedName>
</protein>
<dbReference type="InterPro" id="IPR040372">
    <property type="entry name" value="YaeB-like"/>
</dbReference>
<dbReference type="PROSITE" id="PS51668">
    <property type="entry name" value="TSAA_2"/>
    <property type="match status" value="1"/>
</dbReference>